<dbReference type="Pfam" id="PF00850">
    <property type="entry name" value="Hist_deacetyl"/>
    <property type="match status" value="1"/>
</dbReference>
<evidence type="ECO:0000259" key="2">
    <source>
        <dbReference type="Pfam" id="PF00850"/>
    </source>
</evidence>
<dbReference type="PRINTS" id="PR01270">
    <property type="entry name" value="HDASUPER"/>
</dbReference>
<dbReference type="InterPro" id="IPR053244">
    <property type="entry name" value="HDAC_HD_type_1"/>
</dbReference>
<dbReference type="InterPro" id="IPR000286">
    <property type="entry name" value="HDACs"/>
</dbReference>
<evidence type="ECO:0000313" key="3">
    <source>
        <dbReference type="EMBL" id="GJE97009.1"/>
    </source>
</evidence>
<dbReference type="InterPro" id="IPR023696">
    <property type="entry name" value="Ureohydrolase_dom_sf"/>
</dbReference>
<dbReference type="EMBL" id="BPQB01000066">
    <property type="protein sequence ID" value="GJE97009.1"/>
    <property type="molecule type" value="Genomic_DNA"/>
</dbReference>
<sequence length="600" mass="64958">MRVEKPDTPCAAVFIQPLCRLHQPPQRYLSRLKDSGCPSRIHEVPERLDAVEEGVAVAYANAEELPKLNGAQTSNISDTQEPFLIISSKAEVDIRTCVDVLRAHGSEGGGRSAAARGSMIDTLVDRCRRGYTANDWASEKLDSPQHVPDLALRNESLRAIGGAIGTIQEAIDTICKASQDNGKGPSGPLSNVKRAFVAIRPPGHHCDKTTPSGWCFVNNAVIAGAYAHRVYNIGRVVLLDIDLHHGFGTQRLVTQNTTNIGPRFFYGDLYDPKAWPCYAEDGEREALTQQSISQSLRCIGMKKISLRTAERSASDSTEALFHEARAAITATGTADDVLVIISCGFGGSEHEYRDLSADKIDLPTDFYYNFTHAACDFAKEFASGRLLSILEGGYSDKALRSGTLAHVSALALDGANTPRSDWWSKSALNDMKCLRSSVQPEGSMLPRAKEIMSCLRRAQTETKQEGLSPVKIPRLSQQNEGINNAHKSVVQAGPGPPVSSRMGGKLTRADSSTQQGAVQPSEPAVIPYVQPKRPRSVGGNEAEGAAGKLPRLDKGKGRADAVEVIVISSDEEDSDDRPSRKEFSKLQAQVARLERVNFGG</sequence>
<feature type="domain" description="Histone deacetylase" evidence="2">
    <location>
        <begin position="146"/>
        <end position="410"/>
    </location>
</feature>
<dbReference type="Gene3D" id="3.40.800.20">
    <property type="entry name" value="Histone deacetylase domain"/>
    <property type="match status" value="1"/>
</dbReference>
<dbReference type="PANTHER" id="PTHR47558:SF1">
    <property type="entry name" value="HISTONE DEACETYLASE HOS3"/>
    <property type="match status" value="1"/>
</dbReference>
<dbReference type="AlphaFoldDB" id="A0A9P3GPA1"/>
<feature type="region of interest" description="Disordered" evidence="1">
    <location>
        <begin position="487"/>
        <end position="559"/>
    </location>
</feature>
<dbReference type="InterPro" id="IPR023801">
    <property type="entry name" value="His_deacetylse_dom"/>
</dbReference>
<feature type="compositionally biased region" description="Polar residues" evidence="1">
    <location>
        <begin position="509"/>
        <end position="518"/>
    </location>
</feature>
<name>A0A9P3GPA1_9APHY</name>
<dbReference type="GO" id="GO:0005634">
    <property type="term" value="C:nucleus"/>
    <property type="evidence" value="ECO:0007669"/>
    <property type="project" value="TreeGrafter"/>
</dbReference>
<keyword evidence="4" id="KW-1185">Reference proteome</keyword>
<protein>
    <submittedName>
        <fullName evidence="3">Histone deacetylase complex protein</fullName>
    </submittedName>
</protein>
<comment type="caution">
    <text evidence="3">The sequence shown here is derived from an EMBL/GenBank/DDBJ whole genome shotgun (WGS) entry which is preliminary data.</text>
</comment>
<dbReference type="InterPro" id="IPR037138">
    <property type="entry name" value="His_deacetylse_dom_sf"/>
</dbReference>
<proteinExistence type="predicted"/>
<dbReference type="Proteomes" id="UP000703269">
    <property type="component" value="Unassembled WGS sequence"/>
</dbReference>
<evidence type="ECO:0000256" key="1">
    <source>
        <dbReference type="SAM" id="MobiDB-lite"/>
    </source>
</evidence>
<dbReference type="PANTHER" id="PTHR47558">
    <property type="entry name" value="HISTONE DEACETYLASE HOS3"/>
    <property type="match status" value="1"/>
</dbReference>
<reference evidence="3 4" key="1">
    <citation type="submission" date="2021-08" db="EMBL/GenBank/DDBJ databases">
        <title>Draft Genome Sequence of Phanerochaete sordida strain YK-624.</title>
        <authorList>
            <person name="Mori T."/>
            <person name="Dohra H."/>
            <person name="Suzuki T."/>
            <person name="Kawagishi H."/>
            <person name="Hirai H."/>
        </authorList>
    </citation>
    <scope>NUCLEOTIDE SEQUENCE [LARGE SCALE GENOMIC DNA]</scope>
    <source>
        <strain evidence="3 4">YK-624</strain>
    </source>
</reference>
<accession>A0A9P3GPA1</accession>
<dbReference type="GO" id="GO:0004407">
    <property type="term" value="F:histone deacetylase activity"/>
    <property type="evidence" value="ECO:0007669"/>
    <property type="project" value="TreeGrafter"/>
</dbReference>
<dbReference type="OrthoDB" id="5232919at2759"/>
<gene>
    <name evidence="3" type="ORF">PsYK624_132190</name>
</gene>
<evidence type="ECO:0000313" key="4">
    <source>
        <dbReference type="Proteomes" id="UP000703269"/>
    </source>
</evidence>
<feature type="compositionally biased region" description="Basic and acidic residues" evidence="1">
    <location>
        <begin position="550"/>
        <end position="559"/>
    </location>
</feature>
<dbReference type="SUPFAM" id="SSF52768">
    <property type="entry name" value="Arginase/deacetylase"/>
    <property type="match status" value="1"/>
</dbReference>
<dbReference type="GO" id="GO:0010468">
    <property type="term" value="P:regulation of gene expression"/>
    <property type="evidence" value="ECO:0007669"/>
    <property type="project" value="UniProtKB-ARBA"/>
</dbReference>
<organism evidence="3 4">
    <name type="scientific">Phanerochaete sordida</name>
    <dbReference type="NCBI Taxonomy" id="48140"/>
    <lineage>
        <taxon>Eukaryota</taxon>
        <taxon>Fungi</taxon>
        <taxon>Dikarya</taxon>
        <taxon>Basidiomycota</taxon>
        <taxon>Agaricomycotina</taxon>
        <taxon>Agaricomycetes</taxon>
        <taxon>Polyporales</taxon>
        <taxon>Phanerochaetaceae</taxon>
        <taxon>Phanerochaete</taxon>
    </lineage>
</organism>